<evidence type="ECO:0000313" key="2">
    <source>
        <dbReference type="Proteomes" id="UP000824164"/>
    </source>
</evidence>
<evidence type="ECO:0000313" key="1">
    <source>
        <dbReference type="EMBL" id="HIU02725.1"/>
    </source>
</evidence>
<gene>
    <name evidence="1" type="ORF">IAB63_05680</name>
</gene>
<organism evidence="1 2">
    <name type="scientific">Candidatus Onthocola gallistercoris</name>
    <dbReference type="NCBI Taxonomy" id="2840876"/>
    <lineage>
        <taxon>Bacteria</taxon>
        <taxon>Bacillati</taxon>
        <taxon>Bacillota</taxon>
        <taxon>Bacilli</taxon>
        <taxon>Candidatus Onthocola</taxon>
    </lineage>
</organism>
<name>A0A9D1HFW3_9FIRM</name>
<sequence>MREQNMDRINVEEVKSEMEQMKSFKNAEIEPRMSITVTCTALFTVICC</sequence>
<dbReference type="AlphaFoldDB" id="A0A9D1HFW3"/>
<reference evidence="1" key="2">
    <citation type="journal article" date="2021" name="PeerJ">
        <title>Extensive microbial diversity within the chicken gut microbiome revealed by metagenomics and culture.</title>
        <authorList>
            <person name="Gilroy R."/>
            <person name="Ravi A."/>
            <person name="Getino M."/>
            <person name="Pursley I."/>
            <person name="Horton D.L."/>
            <person name="Alikhan N.F."/>
            <person name="Baker D."/>
            <person name="Gharbi K."/>
            <person name="Hall N."/>
            <person name="Watson M."/>
            <person name="Adriaenssens E.M."/>
            <person name="Foster-Nyarko E."/>
            <person name="Jarju S."/>
            <person name="Secka A."/>
            <person name="Antonio M."/>
            <person name="Oren A."/>
            <person name="Chaudhuri R.R."/>
            <person name="La Ragione R."/>
            <person name="Hildebrand F."/>
            <person name="Pallen M.J."/>
        </authorList>
    </citation>
    <scope>NUCLEOTIDE SEQUENCE</scope>
    <source>
        <strain evidence="1">CHK187-14744</strain>
    </source>
</reference>
<proteinExistence type="predicted"/>
<accession>A0A9D1HFW3</accession>
<dbReference type="Proteomes" id="UP000824164">
    <property type="component" value="Unassembled WGS sequence"/>
</dbReference>
<reference evidence="1" key="1">
    <citation type="submission" date="2020-10" db="EMBL/GenBank/DDBJ databases">
        <authorList>
            <person name="Gilroy R."/>
        </authorList>
    </citation>
    <scope>NUCLEOTIDE SEQUENCE</scope>
    <source>
        <strain evidence="1">CHK187-14744</strain>
    </source>
</reference>
<comment type="caution">
    <text evidence="1">The sequence shown here is derived from an EMBL/GenBank/DDBJ whole genome shotgun (WGS) entry which is preliminary data.</text>
</comment>
<dbReference type="EMBL" id="DVLT01000038">
    <property type="protein sequence ID" value="HIU02725.1"/>
    <property type="molecule type" value="Genomic_DNA"/>
</dbReference>
<protein>
    <submittedName>
        <fullName evidence="1">Uncharacterized protein</fullName>
    </submittedName>
</protein>